<sequence length="298" mass="32108">MNLHLLRVFLAVVEHQGFSRAAEAMHVSQPAVSKAVRELEYQLGLPLLERGAARSRGVVLTDHGASLHQHARAIFAMERAAIADVRDRVDLRKGSLRVGASTTVAGYWLPPHVAAFVQRFPGVEFELLVGNTAGIGHAIAEGRVDIAFVEGVVDDPGIVATRWRDESLQVVVAADAKPGAKRHASVAELSRQTWLLREAGSGTRQVAQRLLRSRGIKPARLIELGSNEAIAHAVAAGAGIALLPAIVVRDLLAMHRVRILRLAGDAEILRPLYQLELAARPRGPALQAFVELVESESA</sequence>
<comment type="caution">
    <text evidence="6">The sequence shown here is derived from an EMBL/GenBank/DDBJ whole genome shotgun (WGS) entry which is preliminary data.</text>
</comment>
<comment type="similarity">
    <text evidence="1">Belongs to the LysR transcriptional regulatory family.</text>
</comment>
<evidence type="ECO:0000313" key="7">
    <source>
        <dbReference type="Proteomes" id="UP001595724"/>
    </source>
</evidence>
<keyword evidence="7" id="KW-1185">Reference proteome</keyword>
<keyword evidence="3" id="KW-0238">DNA-binding</keyword>
<dbReference type="SUPFAM" id="SSF46785">
    <property type="entry name" value="Winged helix' DNA-binding domain"/>
    <property type="match status" value="1"/>
</dbReference>
<keyword evidence="4" id="KW-0804">Transcription</keyword>
<reference evidence="7" key="1">
    <citation type="journal article" date="2019" name="Int. J. Syst. Evol. Microbiol.">
        <title>The Global Catalogue of Microorganisms (GCM) 10K type strain sequencing project: providing services to taxonomists for standard genome sequencing and annotation.</title>
        <authorList>
            <consortium name="The Broad Institute Genomics Platform"/>
            <consortium name="The Broad Institute Genome Sequencing Center for Infectious Disease"/>
            <person name="Wu L."/>
            <person name="Ma J."/>
        </authorList>
    </citation>
    <scope>NUCLEOTIDE SEQUENCE [LARGE SCALE GENOMIC DNA]</scope>
    <source>
        <strain evidence="7">KCTC 42211</strain>
    </source>
</reference>
<feature type="domain" description="HTH lysR-type" evidence="5">
    <location>
        <begin position="1"/>
        <end position="61"/>
    </location>
</feature>
<dbReference type="Pfam" id="PF03466">
    <property type="entry name" value="LysR_substrate"/>
    <property type="match status" value="1"/>
</dbReference>
<dbReference type="SUPFAM" id="SSF53850">
    <property type="entry name" value="Periplasmic binding protein-like II"/>
    <property type="match status" value="1"/>
</dbReference>
<protein>
    <submittedName>
        <fullName evidence="6">LysR family transcriptional regulator</fullName>
    </submittedName>
</protein>
<evidence type="ECO:0000256" key="4">
    <source>
        <dbReference type="ARBA" id="ARBA00023163"/>
    </source>
</evidence>
<dbReference type="Pfam" id="PF00126">
    <property type="entry name" value="HTH_1"/>
    <property type="match status" value="1"/>
</dbReference>
<dbReference type="PANTHER" id="PTHR30126:SF39">
    <property type="entry name" value="HTH-TYPE TRANSCRIPTIONAL REGULATOR CYSL"/>
    <property type="match status" value="1"/>
</dbReference>
<dbReference type="Proteomes" id="UP001595724">
    <property type="component" value="Unassembled WGS sequence"/>
</dbReference>
<proteinExistence type="inferred from homology"/>
<dbReference type="PANTHER" id="PTHR30126">
    <property type="entry name" value="HTH-TYPE TRANSCRIPTIONAL REGULATOR"/>
    <property type="match status" value="1"/>
</dbReference>
<dbReference type="PROSITE" id="PS50931">
    <property type="entry name" value="HTH_LYSR"/>
    <property type="match status" value="1"/>
</dbReference>
<dbReference type="InterPro" id="IPR036390">
    <property type="entry name" value="WH_DNA-bd_sf"/>
</dbReference>
<dbReference type="RefSeq" id="WP_386708922.1">
    <property type="nucleotide sequence ID" value="NZ_JBHRYF010000008.1"/>
</dbReference>
<gene>
    <name evidence="6" type="ORF">ACFOM9_08455</name>
</gene>
<evidence type="ECO:0000256" key="2">
    <source>
        <dbReference type="ARBA" id="ARBA00023015"/>
    </source>
</evidence>
<accession>A0ABV7USW5</accession>
<keyword evidence="2" id="KW-0805">Transcription regulation</keyword>
<dbReference type="InterPro" id="IPR036388">
    <property type="entry name" value="WH-like_DNA-bd_sf"/>
</dbReference>
<dbReference type="EMBL" id="JBHRYF010000008">
    <property type="protein sequence ID" value="MFC3660092.1"/>
    <property type="molecule type" value="Genomic_DNA"/>
</dbReference>
<evidence type="ECO:0000256" key="3">
    <source>
        <dbReference type="ARBA" id="ARBA00023125"/>
    </source>
</evidence>
<evidence type="ECO:0000259" key="5">
    <source>
        <dbReference type="PROSITE" id="PS50931"/>
    </source>
</evidence>
<dbReference type="InterPro" id="IPR005119">
    <property type="entry name" value="LysR_subst-bd"/>
</dbReference>
<dbReference type="PRINTS" id="PR00039">
    <property type="entry name" value="HTHLYSR"/>
</dbReference>
<dbReference type="Gene3D" id="1.10.10.10">
    <property type="entry name" value="Winged helix-like DNA-binding domain superfamily/Winged helix DNA-binding domain"/>
    <property type="match status" value="1"/>
</dbReference>
<dbReference type="Gene3D" id="3.40.190.290">
    <property type="match status" value="1"/>
</dbReference>
<dbReference type="InterPro" id="IPR000847">
    <property type="entry name" value="LysR_HTH_N"/>
</dbReference>
<evidence type="ECO:0000313" key="6">
    <source>
        <dbReference type="EMBL" id="MFC3660092.1"/>
    </source>
</evidence>
<name>A0ABV7USW5_9GAMM</name>
<evidence type="ECO:0000256" key="1">
    <source>
        <dbReference type="ARBA" id="ARBA00009437"/>
    </source>
</evidence>
<organism evidence="6 7">
    <name type="scientific">Luteimonas notoginsengisoli</name>
    <dbReference type="NCBI Taxonomy" id="1578200"/>
    <lineage>
        <taxon>Bacteria</taxon>
        <taxon>Pseudomonadati</taxon>
        <taxon>Pseudomonadota</taxon>
        <taxon>Gammaproteobacteria</taxon>
        <taxon>Lysobacterales</taxon>
        <taxon>Lysobacteraceae</taxon>
        <taxon>Luteimonas</taxon>
    </lineage>
</organism>